<feature type="domain" description="S1 motif" evidence="4">
    <location>
        <begin position="98"/>
        <end position="166"/>
    </location>
</feature>
<evidence type="ECO:0000256" key="3">
    <source>
        <dbReference type="ARBA" id="ARBA00023274"/>
    </source>
</evidence>
<feature type="domain" description="S1 motif" evidence="4">
    <location>
        <begin position="272"/>
        <end position="342"/>
    </location>
</feature>
<dbReference type="EMBL" id="AP025225">
    <property type="protein sequence ID" value="BDB95964.1"/>
    <property type="molecule type" value="Genomic_DNA"/>
</dbReference>
<evidence type="ECO:0000256" key="1">
    <source>
        <dbReference type="ARBA" id="ARBA00006767"/>
    </source>
</evidence>
<dbReference type="PANTHER" id="PTHR10724">
    <property type="entry name" value="30S RIBOSOMAL PROTEIN S1"/>
    <property type="match status" value="1"/>
</dbReference>
<dbReference type="InterPro" id="IPR012340">
    <property type="entry name" value="NA-bd_OB-fold"/>
</dbReference>
<comment type="similarity">
    <text evidence="1">Belongs to the bacterial ribosomal protein bS1 family.</text>
</comment>
<sequence>MLAESFSEQKSLEGKIVKGRVLSVSDNMVLIDVGLKSEGRVPLKQFQDEESPADLSIGSFVDVFVEQYEDKHGGVCLSREKARQETTWNLLLKAFEEKKAVEGIIVNRVKGGFIVDIRGAMAFLPGSQVDVRPIKDKDVTPLMGIKQPFMIIKMEESRTNIVVSRRAIMEESRADERRDLLSRLKQGSILTGVVKNITDYGAFVDLGGIDGLLHVSDISWKRVKHASDALTVGQSVEVMITRFNKTTQRISLGMKQLERDPWADIEQRFSPGQKVQGIVTNVTDCGAFVSIEDGVEGLVYVSELSWSKKNIIPSEVVSEKQEVEVVILDIDAANRRISLSLKQCSSNPLEEFSREHPIGSEVDVEVKGVTEFGVIVQVTPNISGTVHRSDLAWSGGDEALAKYHAGDKIRVKILNIDPQKELIGLGVKQVSSDSQKSQLKSLKKGMTVSCEIVNIVDAGLEVKVGDLMGFIQKSDIARDYTDQDVRRFSIGEVIEAKIVKIQTINNKLMLSIRAQDMEDEQKAVEEYVTASSGSRLGDLLKPAIEKSE</sequence>
<dbReference type="Proteomes" id="UP001320209">
    <property type="component" value="Chromosome"/>
</dbReference>
<name>A0ABM7V880_9PROT</name>
<dbReference type="SUPFAM" id="SSF50249">
    <property type="entry name" value="Nucleic acid-binding proteins"/>
    <property type="match status" value="6"/>
</dbReference>
<keyword evidence="2 5" id="KW-0689">Ribosomal protein</keyword>
<dbReference type="PANTHER" id="PTHR10724:SF7">
    <property type="entry name" value="SMALL RIBOSOMAL SUBUNIT PROTEIN BS1C"/>
    <property type="match status" value="1"/>
</dbReference>
<keyword evidence="6" id="KW-1185">Reference proteome</keyword>
<feature type="domain" description="S1 motif" evidence="4">
    <location>
        <begin position="14"/>
        <end position="80"/>
    </location>
</feature>
<dbReference type="CDD" id="cd05688">
    <property type="entry name" value="S1_RPS1_repeat_ec3"/>
    <property type="match status" value="1"/>
</dbReference>
<dbReference type="PROSITE" id="PS50126">
    <property type="entry name" value="S1"/>
    <property type="match status" value="6"/>
</dbReference>
<dbReference type="InterPro" id="IPR050437">
    <property type="entry name" value="Ribos_protein_bS1-like"/>
</dbReference>
<dbReference type="InterPro" id="IPR003029">
    <property type="entry name" value="S1_domain"/>
</dbReference>
<protein>
    <submittedName>
        <fullName evidence="5">30S ribosomal protein S1</fullName>
    </submittedName>
</protein>
<dbReference type="CDD" id="cd04465">
    <property type="entry name" value="S1_RPS1_repeat_ec2_hs2"/>
    <property type="match status" value="1"/>
</dbReference>
<dbReference type="Gene3D" id="2.40.50.140">
    <property type="entry name" value="Nucleic acid-binding proteins"/>
    <property type="match status" value="6"/>
</dbReference>
<organism evidence="5 6">
    <name type="scientific">Candidatus Hydrogenosomobacter endosymbioticus</name>
    <dbReference type="NCBI Taxonomy" id="2558174"/>
    <lineage>
        <taxon>Bacteria</taxon>
        <taxon>Pseudomonadati</taxon>
        <taxon>Pseudomonadota</taxon>
        <taxon>Alphaproteobacteria</taxon>
        <taxon>Holosporales</taxon>
        <taxon>Holosporaceae</taxon>
        <taxon>Candidatus Hydrogenosomobacter</taxon>
    </lineage>
</organism>
<dbReference type="SMART" id="SM00316">
    <property type="entry name" value="S1"/>
    <property type="match status" value="6"/>
</dbReference>
<accession>A0ABM7V880</accession>
<evidence type="ECO:0000259" key="4">
    <source>
        <dbReference type="PROSITE" id="PS50126"/>
    </source>
</evidence>
<dbReference type="PRINTS" id="PR00681">
    <property type="entry name" value="RIBOSOMALS1"/>
</dbReference>
<evidence type="ECO:0000313" key="6">
    <source>
        <dbReference type="Proteomes" id="UP001320209"/>
    </source>
</evidence>
<dbReference type="NCBIfam" id="NF004952">
    <property type="entry name" value="PRK06299.1-2"/>
    <property type="match status" value="1"/>
</dbReference>
<gene>
    <name evidence="5" type="ORF">HYD_0970</name>
</gene>
<reference evidence="5" key="1">
    <citation type="submission" date="2021-10" db="EMBL/GenBank/DDBJ databases">
        <title>Genome Sequence of The Candidatus Hydrogeosomobacter endosymbioticus, an Intracellular Bacterial Symbiont of the Anaerobic Ciliate GW7.</title>
        <authorList>
            <person name="Shiohama Y."/>
            <person name="Shinzato N."/>
        </authorList>
    </citation>
    <scope>NUCLEOTIDE SEQUENCE [LARGE SCALE GENOMIC DNA]</scope>
    <source>
        <strain evidence="5">200920</strain>
    </source>
</reference>
<keyword evidence="3" id="KW-0687">Ribonucleoprotein</keyword>
<dbReference type="InterPro" id="IPR035104">
    <property type="entry name" value="Ribosomal_protein_S1-like"/>
</dbReference>
<dbReference type="Pfam" id="PF00575">
    <property type="entry name" value="S1"/>
    <property type="match status" value="6"/>
</dbReference>
<dbReference type="GO" id="GO:0005840">
    <property type="term" value="C:ribosome"/>
    <property type="evidence" value="ECO:0007669"/>
    <property type="project" value="UniProtKB-KW"/>
</dbReference>
<dbReference type="CDD" id="cd05687">
    <property type="entry name" value="S1_RPS1_repeat_ec1_hs1"/>
    <property type="match status" value="1"/>
</dbReference>
<proteinExistence type="inferred from homology"/>
<evidence type="ECO:0000313" key="5">
    <source>
        <dbReference type="EMBL" id="BDB95964.1"/>
    </source>
</evidence>
<feature type="domain" description="S1 motif" evidence="4">
    <location>
        <begin position="359"/>
        <end position="428"/>
    </location>
</feature>
<evidence type="ECO:0000256" key="2">
    <source>
        <dbReference type="ARBA" id="ARBA00022980"/>
    </source>
</evidence>
<feature type="domain" description="S1 motif" evidence="4">
    <location>
        <begin position="445"/>
        <end position="513"/>
    </location>
</feature>
<feature type="domain" description="S1 motif" evidence="4">
    <location>
        <begin position="187"/>
        <end position="255"/>
    </location>
</feature>